<dbReference type="Gene3D" id="3.40.50.150">
    <property type="entry name" value="Vaccinia Virus protein VP39"/>
    <property type="match status" value="1"/>
</dbReference>
<evidence type="ECO:0000313" key="4">
    <source>
        <dbReference type="Proteomes" id="UP000225548"/>
    </source>
</evidence>
<keyword evidence="4" id="KW-1185">Reference proteome</keyword>
<dbReference type="CDD" id="cd02440">
    <property type="entry name" value="AdoMet_MTases"/>
    <property type="match status" value="1"/>
</dbReference>
<dbReference type="RefSeq" id="WP_098454556.1">
    <property type="nucleotide sequence ID" value="NZ_PDJG01000001.1"/>
</dbReference>
<dbReference type="OrthoDB" id="9805171at2"/>
<keyword evidence="3" id="KW-0489">Methyltransferase</keyword>
<dbReference type="AlphaFoldDB" id="A0A2A9E455"/>
<dbReference type="InterPro" id="IPR029063">
    <property type="entry name" value="SAM-dependent_MTases_sf"/>
</dbReference>
<evidence type="ECO:0000256" key="1">
    <source>
        <dbReference type="ARBA" id="ARBA00022679"/>
    </source>
</evidence>
<comment type="caution">
    <text evidence="3">The sequence shown here is derived from an EMBL/GenBank/DDBJ whole genome shotgun (WGS) entry which is preliminary data.</text>
</comment>
<dbReference type="Proteomes" id="UP000225548">
    <property type="component" value="Unassembled WGS sequence"/>
</dbReference>
<dbReference type="GO" id="GO:0016126">
    <property type="term" value="P:sterol biosynthetic process"/>
    <property type="evidence" value="ECO:0007669"/>
    <property type="project" value="TreeGrafter"/>
</dbReference>
<reference evidence="3 4" key="1">
    <citation type="submission" date="2017-10" db="EMBL/GenBank/DDBJ databases">
        <title>Sequencing the genomes of 1000 actinobacteria strains.</title>
        <authorList>
            <person name="Klenk H.-P."/>
        </authorList>
    </citation>
    <scope>NUCLEOTIDE SEQUENCE [LARGE SCALE GENOMIC DNA]</scope>
    <source>
        <strain evidence="3 4">DSM 18966</strain>
    </source>
</reference>
<dbReference type="InterPro" id="IPR013216">
    <property type="entry name" value="Methyltransf_11"/>
</dbReference>
<evidence type="ECO:0000259" key="2">
    <source>
        <dbReference type="Pfam" id="PF08241"/>
    </source>
</evidence>
<dbReference type="InterPro" id="IPR050447">
    <property type="entry name" value="Erg6_SMT_methyltransf"/>
</dbReference>
<keyword evidence="1 3" id="KW-0808">Transferase</keyword>
<dbReference type="GO" id="GO:0003838">
    <property type="term" value="F:sterol 24-C-methyltransferase activity"/>
    <property type="evidence" value="ECO:0007669"/>
    <property type="project" value="TreeGrafter"/>
</dbReference>
<evidence type="ECO:0000313" key="3">
    <source>
        <dbReference type="EMBL" id="PFG33331.1"/>
    </source>
</evidence>
<dbReference type="GO" id="GO:0032259">
    <property type="term" value="P:methylation"/>
    <property type="evidence" value="ECO:0007669"/>
    <property type="project" value="UniProtKB-KW"/>
</dbReference>
<gene>
    <name evidence="3" type="ORF">ATL42_1201</name>
</gene>
<sequence length="258" mass="28488">MTGQLAWRWCYDLLATRGRGDQWSFMNYGYAPVDPGAPQVPLDPSETADRMCIQLYDHVVSACDLTGRDVLEIGCGRGGGSQWLSRHRAPRTTTGVDLSDRAVALCNDHRSGPGLTFVQGDALDLPFPDASVDVVVNVESSHCYSSFPGFLDEVHRVLRPGGALLFADLRDRQEVDELVGALEASSLGLVSRRDITAEVLNALRIDSDRKSVLMKAWFPRPFHRAVARFAALRGSRTYRRFQDGELVYLSAHLVRPGA</sequence>
<organism evidence="3 4">
    <name type="scientific">Sanguibacter antarcticus</name>
    <dbReference type="NCBI Taxonomy" id="372484"/>
    <lineage>
        <taxon>Bacteria</taxon>
        <taxon>Bacillati</taxon>
        <taxon>Actinomycetota</taxon>
        <taxon>Actinomycetes</taxon>
        <taxon>Micrococcales</taxon>
        <taxon>Sanguibacteraceae</taxon>
        <taxon>Sanguibacter</taxon>
    </lineage>
</organism>
<proteinExistence type="predicted"/>
<feature type="domain" description="Methyltransferase type 11" evidence="2">
    <location>
        <begin position="71"/>
        <end position="166"/>
    </location>
</feature>
<dbReference type="PANTHER" id="PTHR44068:SF1">
    <property type="entry name" value="HYPOTHETICAL LOC100005854"/>
    <property type="match status" value="1"/>
</dbReference>
<dbReference type="SUPFAM" id="SSF53335">
    <property type="entry name" value="S-adenosyl-L-methionine-dependent methyltransferases"/>
    <property type="match status" value="1"/>
</dbReference>
<protein>
    <submittedName>
        <fullName evidence="3">Methyltransferase family protein</fullName>
    </submittedName>
</protein>
<dbReference type="Pfam" id="PF08241">
    <property type="entry name" value="Methyltransf_11"/>
    <property type="match status" value="1"/>
</dbReference>
<name>A0A2A9E455_9MICO</name>
<dbReference type="PANTHER" id="PTHR44068">
    <property type="entry name" value="ZGC:194242"/>
    <property type="match status" value="1"/>
</dbReference>
<dbReference type="EMBL" id="PDJG01000001">
    <property type="protein sequence ID" value="PFG33331.1"/>
    <property type="molecule type" value="Genomic_DNA"/>
</dbReference>
<accession>A0A2A9E455</accession>